<comment type="caution">
    <text evidence="2">The sequence shown here is derived from an EMBL/GenBank/DDBJ whole genome shotgun (WGS) entry which is preliminary data.</text>
</comment>
<dbReference type="AlphaFoldDB" id="A0A5Y9DHJ9"/>
<name>A0A5Y9DHJ9_LISMN</name>
<feature type="chain" id="PRO_5024895278" evidence="1">
    <location>
        <begin position="26"/>
        <end position="198"/>
    </location>
</feature>
<reference evidence="2" key="1">
    <citation type="submission" date="2019-08" db="EMBL/GenBank/DDBJ databases">
        <authorList>
            <consortium name="GenomeTrakr network: Whole genome sequencing for foodborne pathogen traceback"/>
        </authorList>
    </citation>
    <scope>NUCLEOTIDE SEQUENCE</scope>
    <source>
        <strain evidence="2">AG19-0288</strain>
    </source>
</reference>
<evidence type="ECO:0000313" key="2">
    <source>
        <dbReference type="EMBL" id="ECQ6721737.1"/>
    </source>
</evidence>
<gene>
    <name evidence="2" type="ORF">FZ622_02240</name>
</gene>
<evidence type="ECO:0000256" key="1">
    <source>
        <dbReference type="SAM" id="SignalP"/>
    </source>
</evidence>
<feature type="signal peptide" evidence="1">
    <location>
        <begin position="1"/>
        <end position="25"/>
    </location>
</feature>
<accession>A0A5Y9DHJ9</accession>
<protein>
    <submittedName>
        <fullName evidence="2">Uncharacterized protein</fullName>
    </submittedName>
</protein>
<keyword evidence="1" id="KW-0732">Signal</keyword>
<proteinExistence type="predicted"/>
<organism evidence="2">
    <name type="scientific">Listeria monocytogenes</name>
    <dbReference type="NCBI Taxonomy" id="1639"/>
    <lineage>
        <taxon>Bacteria</taxon>
        <taxon>Bacillati</taxon>
        <taxon>Bacillota</taxon>
        <taxon>Bacilli</taxon>
        <taxon>Bacillales</taxon>
        <taxon>Listeriaceae</taxon>
        <taxon>Listeria</taxon>
    </lineage>
</organism>
<dbReference type="EMBL" id="AAKCDQ010000001">
    <property type="protein sequence ID" value="ECQ6721737.1"/>
    <property type="molecule type" value="Genomic_DNA"/>
</dbReference>
<sequence length="198" mass="22032">MKKFLVIPFLLAFCIILGDNINAKAEENLLEIPKTEAYEVASGEMDINSLPKDVEEYFRSQGFDESNDIYYTTQLVSEAETAQNTEVKNNGLLKLPRVNAVNLYAATKKSNATNAYTAYTITATRAGFMKLDSRLYYGNKYKDSQVTPYKAPKVYNGGFYLSYTGKKKYLPCKVSTQYYTSMGLGTISKTAGGVTLGK</sequence>